<dbReference type="EMBL" id="AGNL01000142">
    <property type="protein sequence ID" value="EJK77986.1"/>
    <property type="molecule type" value="Genomic_DNA"/>
</dbReference>
<sequence>MAVASSESVKHLAGGDILRMANNIVRFEGLVRAAPDKIHVKTVAMGDFIGDTQRSIEDFFDFIFGEDNKHITEELKKRAAISQVKKYEKKTLKSNHVTQGNSDDKRIKADLRHQLVMDPILGPLLNFTEILQPLEAIQLVLLGEYLRDLLEALVDVEEPVAQLVQRVQQILTATLEQLVLLPKLGQL</sequence>
<gene>
    <name evidence="1" type="ORF">THAOC_00142</name>
</gene>
<dbReference type="OrthoDB" id="508697at2759"/>
<keyword evidence="2" id="KW-1185">Reference proteome</keyword>
<reference evidence="1 2" key="1">
    <citation type="journal article" date="2012" name="Genome Biol.">
        <title>Genome and low-iron response of an oceanic diatom adapted to chronic iron limitation.</title>
        <authorList>
            <person name="Lommer M."/>
            <person name="Specht M."/>
            <person name="Roy A.S."/>
            <person name="Kraemer L."/>
            <person name="Andreson R."/>
            <person name="Gutowska M.A."/>
            <person name="Wolf J."/>
            <person name="Bergner S.V."/>
            <person name="Schilhabel M.B."/>
            <person name="Klostermeier U.C."/>
            <person name="Beiko R.G."/>
            <person name="Rosenstiel P."/>
            <person name="Hippler M."/>
            <person name="Laroche J."/>
        </authorList>
    </citation>
    <scope>NUCLEOTIDE SEQUENCE [LARGE SCALE GENOMIC DNA]</scope>
    <source>
        <strain evidence="1 2">CCMP1005</strain>
    </source>
</reference>
<accession>K0TPJ1</accession>
<comment type="caution">
    <text evidence="1">The sequence shown here is derived from an EMBL/GenBank/DDBJ whole genome shotgun (WGS) entry which is preliminary data.</text>
</comment>
<name>K0TPJ1_THAOC</name>
<dbReference type="Proteomes" id="UP000266841">
    <property type="component" value="Unassembled WGS sequence"/>
</dbReference>
<feature type="non-terminal residue" evidence="1">
    <location>
        <position position="187"/>
    </location>
</feature>
<proteinExistence type="predicted"/>
<evidence type="ECO:0000313" key="2">
    <source>
        <dbReference type="Proteomes" id="UP000266841"/>
    </source>
</evidence>
<protein>
    <submittedName>
        <fullName evidence="1">Uncharacterized protein</fullName>
    </submittedName>
</protein>
<evidence type="ECO:0000313" key="1">
    <source>
        <dbReference type="EMBL" id="EJK77986.1"/>
    </source>
</evidence>
<dbReference type="AlphaFoldDB" id="K0TPJ1"/>
<organism evidence="1 2">
    <name type="scientific">Thalassiosira oceanica</name>
    <name type="common">Marine diatom</name>
    <dbReference type="NCBI Taxonomy" id="159749"/>
    <lineage>
        <taxon>Eukaryota</taxon>
        <taxon>Sar</taxon>
        <taxon>Stramenopiles</taxon>
        <taxon>Ochrophyta</taxon>
        <taxon>Bacillariophyta</taxon>
        <taxon>Coscinodiscophyceae</taxon>
        <taxon>Thalassiosirophycidae</taxon>
        <taxon>Thalassiosirales</taxon>
        <taxon>Thalassiosiraceae</taxon>
        <taxon>Thalassiosira</taxon>
    </lineage>
</organism>